<accession>A0AAV7SH28</accession>
<reference evidence="1" key="1">
    <citation type="journal article" date="2022" name="bioRxiv">
        <title>Sequencing and chromosome-scale assembly of the giantPleurodeles waltlgenome.</title>
        <authorList>
            <person name="Brown T."/>
            <person name="Elewa A."/>
            <person name="Iarovenko S."/>
            <person name="Subramanian E."/>
            <person name="Araus A.J."/>
            <person name="Petzold A."/>
            <person name="Susuki M."/>
            <person name="Suzuki K.-i.T."/>
            <person name="Hayashi T."/>
            <person name="Toyoda A."/>
            <person name="Oliveira C."/>
            <person name="Osipova E."/>
            <person name="Leigh N.D."/>
            <person name="Simon A."/>
            <person name="Yun M.H."/>
        </authorList>
    </citation>
    <scope>NUCLEOTIDE SEQUENCE</scope>
    <source>
        <strain evidence="1">20211129_DDA</strain>
        <tissue evidence="1">Liver</tissue>
    </source>
</reference>
<comment type="caution">
    <text evidence="1">The sequence shown here is derived from an EMBL/GenBank/DDBJ whole genome shotgun (WGS) entry which is preliminary data.</text>
</comment>
<gene>
    <name evidence="1" type="ORF">NDU88_003791</name>
</gene>
<organism evidence="1 2">
    <name type="scientific">Pleurodeles waltl</name>
    <name type="common">Iberian ribbed newt</name>
    <dbReference type="NCBI Taxonomy" id="8319"/>
    <lineage>
        <taxon>Eukaryota</taxon>
        <taxon>Metazoa</taxon>
        <taxon>Chordata</taxon>
        <taxon>Craniata</taxon>
        <taxon>Vertebrata</taxon>
        <taxon>Euteleostomi</taxon>
        <taxon>Amphibia</taxon>
        <taxon>Batrachia</taxon>
        <taxon>Caudata</taxon>
        <taxon>Salamandroidea</taxon>
        <taxon>Salamandridae</taxon>
        <taxon>Pleurodelinae</taxon>
        <taxon>Pleurodeles</taxon>
    </lineage>
</organism>
<evidence type="ECO:0000313" key="2">
    <source>
        <dbReference type="Proteomes" id="UP001066276"/>
    </source>
</evidence>
<sequence>MKREAHMSEVTNPLGSSFRNQLREACDCGRSPRYLILSLPATEAGTAASPRFIKILSPISTCNWKYQAISFSGLLGN</sequence>
<dbReference type="Proteomes" id="UP001066276">
    <property type="component" value="Chromosome 4_2"/>
</dbReference>
<evidence type="ECO:0000313" key="1">
    <source>
        <dbReference type="EMBL" id="KAJ1163331.1"/>
    </source>
</evidence>
<protein>
    <submittedName>
        <fullName evidence="1">Uncharacterized protein</fullName>
    </submittedName>
</protein>
<dbReference type="EMBL" id="JANPWB010000008">
    <property type="protein sequence ID" value="KAJ1163331.1"/>
    <property type="molecule type" value="Genomic_DNA"/>
</dbReference>
<name>A0AAV7SH28_PLEWA</name>
<proteinExistence type="predicted"/>
<keyword evidence="2" id="KW-1185">Reference proteome</keyword>
<dbReference type="AlphaFoldDB" id="A0AAV7SH28"/>